<dbReference type="GO" id="GO:0043291">
    <property type="term" value="C:RAVE complex"/>
    <property type="evidence" value="ECO:0007669"/>
    <property type="project" value="TreeGrafter"/>
</dbReference>
<feature type="region of interest" description="Disordered" evidence="2">
    <location>
        <begin position="1252"/>
        <end position="1282"/>
    </location>
</feature>
<gene>
    <name evidence="5" type="ORF">PC110_g1506</name>
    <name evidence="4" type="ORF">PC117_g7360</name>
</gene>
<feature type="compositionally biased region" description="Basic and acidic residues" evidence="2">
    <location>
        <begin position="1104"/>
        <end position="1118"/>
    </location>
</feature>
<dbReference type="InterPro" id="IPR036322">
    <property type="entry name" value="WD40_repeat_dom_sf"/>
</dbReference>
<evidence type="ECO:0000313" key="4">
    <source>
        <dbReference type="EMBL" id="KAG2946765.1"/>
    </source>
</evidence>
<evidence type="ECO:0000256" key="1">
    <source>
        <dbReference type="PROSITE-ProRule" id="PRU00221"/>
    </source>
</evidence>
<dbReference type="PROSITE" id="PS50294">
    <property type="entry name" value="WD_REPEATS_REGION"/>
    <property type="match status" value="1"/>
</dbReference>
<dbReference type="InterPro" id="IPR052208">
    <property type="entry name" value="DmX-like/RAVE_component"/>
</dbReference>
<feature type="region of interest" description="Disordered" evidence="2">
    <location>
        <begin position="2247"/>
        <end position="2299"/>
    </location>
</feature>
<dbReference type="OrthoDB" id="342131at2759"/>
<dbReference type="Pfam" id="PF12234">
    <property type="entry name" value="Rav1p_C"/>
    <property type="match status" value="1"/>
</dbReference>
<organism evidence="5 6">
    <name type="scientific">Phytophthora cactorum</name>
    <dbReference type="NCBI Taxonomy" id="29920"/>
    <lineage>
        <taxon>Eukaryota</taxon>
        <taxon>Sar</taxon>
        <taxon>Stramenopiles</taxon>
        <taxon>Oomycota</taxon>
        <taxon>Peronosporomycetes</taxon>
        <taxon>Peronosporales</taxon>
        <taxon>Peronosporaceae</taxon>
        <taxon>Phytophthora</taxon>
    </lineage>
</organism>
<feature type="compositionally biased region" description="Polar residues" evidence="2">
    <location>
        <begin position="1273"/>
        <end position="1282"/>
    </location>
</feature>
<evidence type="ECO:0000259" key="3">
    <source>
        <dbReference type="Pfam" id="PF12234"/>
    </source>
</evidence>
<dbReference type="GO" id="GO:0007035">
    <property type="term" value="P:vacuolar acidification"/>
    <property type="evidence" value="ECO:0007669"/>
    <property type="project" value="TreeGrafter"/>
</dbReference>
<feature type="region of interest" description="Disordered" evidence="2">
    <location>
        <begin position="1097"/>
        <end position="1118"/>
    </location>
</feature>
<name>A0A329T0H1_9STRA</name>
<feature type="repeat" description="WD" evidence="1">
    <location>
        <begin position="2494"/>
        <end position="2527"/>
    </location>
</feature>
<proteinExistence type="predicted"/>
<dbReference type="EMBL" id="RCMK01000150">
    <property type="protein sequence ID" value="KAG2946765.1"/>
    <property type="molecule type" value="Genomic_DNA"/>
</dbReference>
<keyword evidence="1" id="KW-0853">WD repeat</keyword>
<dbReference type="Proteomes" id="UP000251314">
    <property type="component" value="Unassembled WGS sequence"/>
</dbReference>
<keyword evidence="6" id="KW-1185">Reference proteome</keyword>
<dbReference type="SUPFAM" id="SSF50978">
    <property type="entry name" value="WD40 repeat-like"/>
    <property type="match status" value="2"/>
</dbReference>
<accession>A0A329T0H1</accession>
<dbReference type="InterPro" id="IPR001680">
    <property type="entry name" value="WD40_rpt"/>
</dbReference>
<dbReference type="SMART" id="SM00320">
    <property type="entry name" value="WD40"/>
    <property type="match status" value="6"/>
</dbReference>
<feature type="compositionally biased region" description="Polar residues" evidence="2">
    <location>
        <begin position="1255"/>
        <end position="1266"/>
    </location>
</feature>
<dbReference type="PANTHER" id="PTHR13950">
    <property type="entry name" value="RABCONNECTIN-RELATED"/>
    <property type="match status" value="1"/>
</dbReference>
<feature type="region of interest" description="Disordered" evidence="2">
    <location>
        <begin position="2042"/>
        <end position="2082"/>
    </location>
</feature>
<dbReference type="InterPro" id="IPR015943">
    <property type="entry name" value="WD40/YVTN_repeat-like_dom_sf"/>
</dbReference>
<feature type="compositionally biased region" description="Polar residues" evidence="2">
    <location>
        <begin position="2267"/>
        <end position="2283"/>
    </location>
</feature>
<dbReference type="PANTHER" id="PTHR13950:SF9">
    <property type="entry name" value="RABCONNECTIN-3A"/>
    <property type="match status" value="1"/>
</dbReference>
<evidence type="ECO:0000313" key="6">
    <source>
        <dbReference type="Proteomes" id="UP000251314"/>
    </source>
</evidence>
<dbReference type="Gene3D" id="2.130.10.10">
    <property type="entry name" value="YVTN repeat-like/Quinoprotein amine dehydrogenase"/>
    <property type="match status" value="2"/>
</dbReference>
<dbReference type="STRING" id="29920.A0A329T0H1"/>
<evidence type="ECO:0000256" key="2">
    <source>
        <dbReference type="SAM" id="MobiDB-lite"/>
    </source>
</evidence>
<comment type="caution">
    <text evidence="5">The sequence shown here is derived from an EMBL/GenBank/DDBJ whole genome shotgun (WGS) entry which is preliminary data.</text>
</comment>
<dbReference type="PROSITE" id="PS50082">
    <property type="entry name" value="WD_REPEATS_2"/>
    <property type="match status" value="1"/>
</dbReference>
<feature type="compositionally biased region" description="Low complexity" evidence="2">
    <location>
        <begin position="2042"/>
        <end position="2067"/>
    </location>
</feature>
<sequence>MVFRVEESIAAVRAPPPGAQADLLVCQAVFESSRYLVYASDSLLVVLVEAPPVSTPDQSKGASRFELWQVWNAQDTIRCVRFNSSKKAARGALALCIDEGRGVLLMPASATSSRVAAMADASRASTLDDRTGSRPTSIAPGSDVIPRSDYVKAHLSLHLPRWAESVRWKCDDRLLNHLEWVESGDDLFLLGAGEKLSIWKLVDDSVQVYLQRTVTLSGGGGPGMDSPLPVEPVCHFDVAPCGRFAATAGKYDRIVKVWDLGELSPHEGAPMSMFLAHTRALVSMMWSKDVNVYSARSTVATAMGACEMLFTLDRAGSISIWRKNVAPLRSFVLWKHFAAADLCVSSFDKDDASLASRIQVFGLVNHYWARETPKAVSSINEALLSENTVMDALCLFHYGYGSLNEARRNELVSQRMDSITNAKLLGDRSGAMADTSVGEAFICGNVALEKTFVVNLLYGVLDNGDLCIFREEAVPFTGASPKLSLLLSYSGLREQLVDAHVYSVSSSDYQDQESGSAGFFVEVLFQQKKAESYLQCARLKLQVETTNVRTRRRSVSYSVQSCEVCAVCRSMMSAKKEGNVQSASLSVANMTSRCLSGSQGDAGELAVKIATTNMGGRLNVFLASGSLRRLEVAFRSSIDNAGGPVTHTALFEERGVLYLLIGGKLHVAMVTPGGETKVTKSSPSDPLELRTKPSLSIAANDALKFTACYMDESNDFEELDELISVEIPESVRTEWSNSLSFFSQPATSNPTKDYSMAVGIHKGRRTLTVWVFSFEITISGSLASSVQLFRKSTVDMPGTRLLGVASVPLLNSFEVTFASFDADSQLTLWTFADLDDLLEVTPAHRVDVGALMRMASQAQRSHMEFHLTEQQFVFKHFSFSLCGRVAILFGGGESEADDKICFLPTMEISLEAVIEVPRKQFGQVVSLEWTPPVSPERDCELLFLSTTTIGMLKFDCSVPTNKWSIAWSSSRFSVRPENISSLSSYPYGLLRVGSSLAHLNLRDIDGAGSSSLQLPFASPLRSRGQSLGPQPPSKAFPAYHPVTLMYLLARGSFETLERVLEHVKLKIVEHEETCYLRMTDDTVLRTLPLLSLSKLLGDPTSTESKSDERSDVYLKGKENKRSGRTTYAAVSSAPARASDLFAMDFGAPRRYGASAGGADRADMLFAPQTSTLADSPASPATAPSKSKLETDEFSKFFNEHKSSLTFMATRESKSFLAIVAGIKKTFSWERDSSRQKDEAALRFHASLLWPVDQPASDTVPQPTATDSDVPDQQPLNRATAPTQSHRVVGGLCSEQVAWGALSDFQPELLQECFPTGTMSWKEMRHLRLPFWLKSSAKLVQFTEKVAQAEYAANRDPFAVAVFYVLLGKTSLLASLFKMGNESRISELLKNNFSDLRWKNAAIKNAYVLKTKQRYELSAAFFLLGGKVIEAVSVAEQADKTLVLSFLIARISEKWDLGGQDYSLRNSGVADFSQASFTGLSTSLRGLADQFGTNSGVTGGGESSEAKNLCADFLNTTVWAKASKCGDVYMCFLVKYFLGETSNAIDILMTPPTIEMRSMFGDTENAIVDPSSMYWSAFGKSLLGACDLLRFLRKTIVPIKLALKEKILRLNTSAMLRLQDAGLGIPALIHQRDLASFVQDFRRERATSYAAAAFLACRQRVLVAAIGNQVDFLYAMFLKSMREAMATPASSASSTRFDLEERLNEEIQCIVRHGGDYALPSVPETSKENLEHRVRTAVVESLVHSGRLAALDFLVSGWSHSEGSSPKVVFTSPLPLFVEAIAEGVAWVASGDLMSAATDCFHTRKVDQTCSNLLAMAMRLLLWLQYFYLKPAKQRATLPSREFVRVAVAAVHSVVCICCRYLKNPCCLYRVLGLIFPHKDGLSSNSEEALNEIAGGDLCVTCTSLRRPTTTSRSVRGVSSLEQDIPVLYQAVCMLELELDEFTAAVKTNRLHHPMPSRDFETPLFSYCSYWGLVLVMAADAMPAHLSRITGQDIPSTAVLFKKLVEAWGNYSNGLARFALKHLLCDLAGFFFSPFSISHAPSSPSLPSSPRGSASPSRSGAAGSPRAFLADAPGSPPSPQRVNRRQLLKCECERCPWLLLVEFFTDKNELLLRLNAQLECCSEKIDEEVRWGRLPEPASRKSALTRSQKLLLSSVAENAPTFSRATNLTDQLKRRMASMPTAASVHVQCVYRSETNIKAMCFNRAAGEDAEVSVCSSKGIFRASCMDYAEGSRFQFKGMYAPPQTSFFSSDASVSSPVKRRQAPDALNSGNFSPSSSLATRNINPPSPLRNPAHLLTSPSEPKMASFKPTAVASHPFLPLFVSGNHKGRVHLWSYDRLSAVCAFQTKDIVTPYPSSPSMLSGWRSIKALEFDNLGQQLGAVDPMGHLFMWKFSELDRAPYYREIVCHDKGAKGLVFLNSSSTLATVGTSSEKRNVCVWDTLLPTSKALVAAPACHPAGATSVAFSSTHQLLITGGAGGALSIFDMRQRRVLHTISNAHETPIKTIVLHPSGDCVLSGSAGGDVKIWSLPIFREVAFLAKVHVKPSFLGDAATNFLSDAASNVAINVTNSSWGVTDAVATKDAFYTSGTDGSIQRLKVPSLGTRL</sequence>
<dbReference type="InterPro" id="IPR022033">
    <property type="entry name" value="Rav1p_C"/>
</dbReference>
<reference evidence="4" key="2">
    <citation type="submission" date="2018-10" db="EMBL/GenBank/DDBJ databases">
        <title>Effector identification in a new, highly contiguous assembly of the strawberry crown rot pathogen Phytophthora cactorum.</title>
        <authorList>
            <person name="Armitage A.D."/>
            <person name="Nellist C.F."/>
            <person name="Bates H."/>
            <person name="Vickerstaff R.J."/>
            <person name="Harrison R.J."/>
        </authorList>
    </citation>
    <scope>NUCLEOTIDE SEQUENCE</scope>
    <source>
        <strain evidence="4">4040</strain>
    </source>
</reference>
<dbReference type="Pfam" id="PF00400">
    <property type="entry name" value="WD40"/>
    <property type="match status" value="2"/>
</dbReference>
<dbReference type="VEuPathDB" id="FungiDB:PC110_g1506"/>
<feature type="domain" description="RAVE complex protein Rav1 C-terminal" evidence="3">
    <location>
        <begin position="1291"/>
        <end position="1453"/>
    </location>
</feature>
<protein>
    <recommendedName>
        <fullName evidence="3">RAVE complex protein Rav1 C-terminal domain-containing protein</fullName>
    </recommendedName>
</protein>
<dbReference type="EMBL" id="MJFZ01000017">
    <property type="protein sequence ID" value="RAW42305.1"/>
    <property type="molecule type" value="Genomic_DNA"/>
</dbReference>
<reference evidence="5 6" key="1">
    <citation type="submission" date="2018-01" db="EMBL/GenBank/DDBJ databases">
        <title>Draft genome of the strawberry crown rot pathogen Phytophthora cactorum.</title>
        <authorList>
            <person name="Armitage A.D."/>
            <person name="Lysoe E."/>
            <person name="Nellist C.F."/>
            <person name="Harrison R.J."/>
            <person name="Brurberg M.B."/>
        </authorList>
    </citation>
    <scope>NUCLEOTIDE SEQUENCE [LARGE SCALE GENOMIC DNA]</scope>
    <source>
        <strain evidence="5 6">10300</strain>
    </source>
</reference>
<evidence type="ECO:0000313" key="5">
    <source>
        <dbReference type="EMBL" id="RAW42305.1"/>
    </source>
</evidence>
<dbReference type="Proteomes" id="UP000736787">
    <property type="component" value="Unassembled WGS sequence"/>
</dbReference>